<dbReference type="PANTHER" id="PTHR11552">
    <property type="entry name" value="GLUCOSE-METHANOL-CHOLINE GMC OXIDOREDUCTASE"/>
    <property type="match status" value="1"/>
</dbReference>
<dbReference type="InterPro" id="IPR036188">
    <property type="entry name" value="FAD/NAD-bd_sf"/>
</dbReference>
<accession>A0A9W6VYV1</accession>
<dbReference type="EMBL" id="BSTK01000004">
    <property type="protein sequence ID" value="GLY85250.1"/>
    <property type="molecule type" value="Genomic_DNA"/>
</dbReference>
<dbReference type="Proteomes" id="UP001165074">
    <property type="component" value="Unassembled WGS sequence"/>
</dbReference>
<feature type="region of interest" description="Disordered" evidence="2">
    <location>
        <begin position="1"/>
        <end position="40"/>
    </location>
</feature>
<dbReference type="Pfam" id="PF05199">
    <property type="entry name" value="GMC_oxred_C"/>
    <property type="match status" value="1"/>
</dbReference>
<dbReference type="InterPro" id="IPR012132">
    <property type="entry name" value="GMC_OxRdtase"/>
</dbReference>
<evidence type="ECO:0000259" key="3">
    <source>
        <dbReference type="Pfam" id="PF05199"/>
    </source>
</evidence>
<evidence type="ECO:0000313" key="4">
    <source>
        <dbReference type="EMBL" id="GLY85250.1"/>
    </source>
</evidence>
<feature type="compositionally biased region" description="Basic residues" evidence="2">
    <location>
        <begin position="137"/>
        <end position="158"/>
    </location>
</feature>
<feature type="domain" description="Glucose-methanol-choline oxidoreductase C-terminal" evidence="3">
    <location>
        <begin position="161"/>
        <end position="203"/>
    </location>
</feature>
<evidence type="ECO:0000256" key="2">
    <source>
        <dbReference type="SAM" id="MobiDB-lite"/>
    </source>
</evidence>
<dbReference type="GO" id="GO:0016614">
    <property type="term" value="F:oxidoreductase activity, acting on CH-OH group of donors"/>
    <property type="evidence" value="ECO:0007669"/>
    <property type="project" value="InterPro"/>
</dbReference>
<sequence>MAVAEPGPRCSTSAPESTWCGRASTLHGRGGPTPTSRTLRKRRGTVDAVLCAAALGAGRRVSPCPINSRSGRRVSVNDAYLEPLRSRPGLTIRGDALVVVAGAAVTEYADEVVLGVGVIHSSAILMRSGVGPAGAGGRRRARRPPAHHRGGRPARHRHAPDDGSVVVDPSCRVLGVDGLCVVDASIGPSVPRADTNLASIMVGEFMADRLG</sequence>
<evidence type="ECO:0000313" key="5">
    <source>
        <dbReference type="Proteomes" id="UP001165074"/>
    </source>
</evidence>
<dbReference type="AlphaFoldDB" id="A0A9W6VYV1"/>
<organism evidence="4 5">
    <name type="scientific">Actinoallomurus iriomotensis</name>
    <dbReference type="NCBI Taxonomy" id="478107"/>
    <lineage>
        <taxon>Bacteria</taxon>
        <taxon>Bacillati</taxon>
        <taxon>Actinomycetota</taxon>
        <taxon>Actinomycetes</taxon>
        <taxon>Streptosporangiales</taxon>
        <taxon>Thermomonosporaceae</taxon>
        <taxon>Actinoallomurus</taxon>
    </lineage>
</organism>
<dbReference type="SUPFAM" id="SSF51905">
    <property type="entry name" value="FAD/NAD(P)-binding domain"/>
    <property type="match status" value="1"/>
</dbReference>
<dbReference type="RefSeq" id="WP_285572063.1">
    <property type="nucleotide sequence ID" value="NZ_BSTK01000004.1"/>
</dbReference>
<proteinExistence type="inferred from homology"/>
<dbReference type="GO" id="GO:0050660">
    <property type="term" value="F:flavin adenine dinucleotide binding"/>
    <property type="evidence" value="ECO:0007669"/>
    <property type="project" value="InterPro"/>
</dbReference>
<dbReference type="Gene3D" id="3.30.560.10">
    <property type="entry name" value="Glucose Oxidase, domain 3"/>
    <property type="match status" value="1"/>
</dbReference>
<feature type="region of interest" description="Disordered" evidence="2">
    <location>
        <begin position="130"/>
        <end position="163"/>
    </location>
</feature>
<dbReference type="PANTHER" id="PTHR11552:SF147">
    <property type="entry name" value="CHOLINE DEHYDROGENASE, MITOCHONDRIAL"/>
    <property type="match status" value="1"/>
</dbReference>
<evidence type="ECO:0000256" key="1">
    <source>
        <dbReference type="ARBA" id="ARBA00010790"/>
    </source>
</evidence>
<keyword evidence="5" id="KW-1185">Reference proteome</keyword>
<dbReference type="InterPro" id="IPR007867">
    <property type="entry name" value="GMC_OxRtase_C"/>
</dbReference>
<reference evidence="4" key="1">
    <citation type="submission" date="2023-03" db="EMBL/GenBank/DDBJ databases">
        <title>Actinoallomurus iriomotensis NBRC 103684.</title>
        <authorList>
            <person name="Ichikawa N."/>
            <person name="Sato H."/>
            <person name="Tonouchi N."/>
        </authorList>
    </citation>
    <scope>NUCLEOTIDE SEQUENCE</scope>
    <source>
        <strain evidence="4">NBRC 103684</strain>
    </source>
</reference>
<name>A0A9W6VYV1_9ACTN</name>
<gene>
    <name evidence="4" type="ORF">Airi02_031790</name>
</gene>
<comment type="caution">
    <text evidence="4">The sequence shown here is derived from an EMBL/GenBank/DDBJ whole genome shotgun (WGS) entry which is preliminary data.</text>
</comment>
<dbReference type="Gene3D" id="3.50.50.60">
    <property type="entry name" value="FAD/NAD(P)-binding domain"/>
    <property type="match status" value="2"/>
</dbReference>
<protein>
    <recommendedName>
        <fullName evidence="3">Glucose-methanol-choline oxidoreductase C-terminal domain-containing protein</fullName>
    </recommendedName>
</protein>
<comment type="similarity">
    <text evidence="1">Belongs to the GMC oxidoreductase family.</text>
</comment>